<name>A0A0F9NVF1_9ZZZZ</name>
<protein>
    <recommendedName>
        <fullName evidence="4">Gfo/Idh/MocA-like oxidoreductase N-terminal domain-containing protein</fullName>
    </recommendedName>
</protein>
<dbReference type="SUPFAM" id="SSF51735">
    <property type="entry name" value="NAD(P)-binding Rossmann-fold domains"/>
    <property type="match status" value="1"/>
</dbReference>
<dbReference type="InterPro" id="IPR000683">
    <property type="entry name" value="Gfo/Idh/MocA-like_OxRdtase_N"/>
</dbReference>
<accession>A0A0F9NVF1</accession>
<comment type="caution">
    <text evidence="3">The sequence shown here is derived from an EMBL/GenBank/DDBJ whole genome shotgun (WGS) entry which is preliminary data.</text>
</comment>
<dbReference type="Gene3D" id="3.40.50.720">
    <property type="entry name" value="NAD(P)-binding Rossmann-like Domain"/>
    <property type="match status" value="1"/>
</dbReference>
<proteinExistence type="predicted"/>
<dbReference type="InterPro" id="IPR055170">
    <property type="entry name" value="GFO_IDH_MocA-like_dom"/>
</dbReference>
<dbReference type="PANTHER" id="PTHR43249">
    <property type="entry name" value="UDP-N-ACETYL-2-AMINO-2-DEOXY-D-GLUCURONATE OXIDASE"/>
    <property type="match status" value="1"/>
</dbReference>
<dbReference type="PANTHER" id="PTHR43249:SF1">
    <property type="entry name" value="D-GLUCOSIDE 3-DEHYDROGENASE"/>
    <property type="match status" value="1"/>
</dbReference>
<dbReference type="InterPro" id="IPR036291">
    <property type="entry name" value="NAD(P)-bd_dom_sf"/>
</dbReference>
<dbReference type="GO" id="GO:0000166">
    <property type="term" value="F:nucleotide binding"/>
    <property type="evidence" value="ECO:0007669"/>
    <property type="project" value="InterPro"/>
</dbReference>
<evidence type="ECO:0000313" key="3">
    <source>
        <dbReference type="EMBL" id="KKN23485.1"/>
    </source>
</evidence>
<evidence type="ECO:0008006" key="4">
    <source>
        <dbReference type="Google" id="ProtNLM"/>
    </source>
</evidence>
<dbReference type="SUPFAM" id="SSF55347">
    <property type="entry name" value="Glyceraldehyde-3-phosphate dehydrogenase-like, C-terminal domain"/>
    <property type="match status" value="1"/>
</dbReference>
<dbReference type="EMBL" id="LAZR01002966">
    <property type="protein sequence ID" value="KKN23485.1"/>
    <property type="molecule type" value="Genomic_DNA"/>
</dbReference>
<dbReference type="Pfam" id="PF01408">
    <property type="entry name" value="GFO_IDH_MocA"/>
    <property type="match status" value="1"/>
</dbReference>
<evidence type="ECO:0000259" key="2">
    <source>
        <dbReference type="Pfam" id="PF22725"/>
    </source>
</evidence>
<gene>
    <name evidence="3" type="ORF">LCGC14_0904420</name>
</gene>
<reference evidence="3" key="1">
    <citation type="journal article" date="2015" name="Nature">
        <title>Complex archaea that bridge the gap between prokaryotes and eukaryotes.</title>
        <authorList>
            <person name="Spang A."/>
            <person name="Saw J.H."/>
            <person name="Jorgensen S.L."/>
            <person name="Zaremba-Niedzwiedzka K."/>
            <person name="Martijn J."/>
            <person name="Lind A.E."/>
            <person name="van Eijk R."/>
            <person name="Schleper C."/>
            <person name="Guy L."/>
            <person name="Ettema T.J."/>
        </authorList>
    </citation>
    <scope>NUCLEOTIDE SEQUENCE</scope>
</reference>
<dbReference type="Pfam" id="PF22725">
    <property type="entry name" value="GFO_IDH_MocA_C3"/>
    <property type="match status" value="1"/>
</dbReference>
<evidence type="ECO:0000259" key="1">
    <source>
        <dbReference type="Pfam" id="PF01408"/>
    </source>
</evidence>
<sequence length="357" mass="39041">MAKKKRALHVGVIGLGIGRWHASNFDESRRCKLVAVCDQNERLRTITCDKHGLPADSGYGDYRRMFADAKRTGLEAVSIALPNKLHAPVTVAAMKAGLHVLCEKPMSTSAAGARRMIEAAKAARKTLMINFSSRFEWESWAIKRAIEAGKIGDIYFARSIWHRRRGVPIGSQWFTTKSMSGGGPIIDLGVHRLDLAMWLMGNPKPVTVSASTFAVFGPDIAKKQGKTYDVEDLGCALIRFDNGATLILEASWAANIQMADEIATHLYGDKGGMVYRNLSDEPWSEAILFDESRGGPRDTPLAKPAKATLSSFQEFVNACLDGREPIATAQQGLDVQVILDAIYKSAATGKEVRLTTM</sequence>
<organism evidence="3">
    <name type="scientific">marine sediment metagenome</name>
    <dbReference type="NCBI Taxonomy" id="412755"/>
    <lineage>
        <taxon>unclassified sequences</taxon>
        <taxon>metagenomes</taxon>
        <taxon>ecological metagenomes</taxon>
    </lineage>
</organism>
<feature type="domain" description="GFO/IDH/MocA-like oxidoreductase" evidence="2">
    <location>
        <begin position="141"/>
        <end position="273"/>
    </location>
</feature>
<dbReference type="Gene3D" id="3.30.360.10">
    <property type="entry name" value="Dihydrodipicolinate Reductase, domain 2"/>
    <property type="match status" value="1"/>
</dbReference>
<feature type="domain" description="Gfo/Idh/MocA-like oxidoreductase N-terminal" evidence="1">
    <location>
        <begin position="9"/>
        <end position="131"/>
    </location>
</feature>
<dbReference type="AlphaFoldDB" id="A0A0F9NVF1"/>
<dbReference type="InterPro" id="IPR052515">
    <property type="entry name" value="Gfo/Idh/MocA_Oxidoreductase"/>
</dbReference>